<dbReference type="PANTHER" id="PTHR46481:SF10">
    <property type="entry name" value="ZINC FINGER BED DOMAIN-CONTAINING PROTEIN 39"/>
    <property type="match status" value="1"/>
</dbReference>
<name>A0A4V1AF17_9ASCO</name>
<feature type="compositionally biased region" description="Acidic residues" evidence="6">
    <location>
        <begin position="727"/>
        <end position="745"/>
    </location>
</feature>
<keyword evidence="3" id="KW-0863">Zinc-finger</keyword>
<dbReference type="SUPFAM" id="SSF53098">
    <property type="entry name" value="Ribonuclease H-like"/>
    <property type="match status" value="1"/>
</dbReference>
<protein>
    <submittedName>
        <fullName evidence="8">HAT family C-terminal dimerization region</fullName>
    </submittedName>
</protein>
<comment type="subcellular location">
    <subcellularLocation>
        <location evidence="1">Nucleus</location>
    </subcellularLocation>
</comment>
<gene>
    <name evidence="8" type="primary">MPUL0G01960</name>
    <name evidence="8" type="ORF">METSCH_G01960</name>
</gene>
<evidence type="ECO:0000256" key="5">
    <source>
        <dbReference type="ARBA" id="ARBA00023242"/>
    </source>
</evidence>
<dbReference type="AlphaFoldDB" id="A0A4V1AF17"/>
<keyword evidence="2" id="KW-0479">Metal-binding</keyword>
<evidence type="ECO:0000256" key="1">
    <source>
        <dbReference type="ARBA" id="ARBA00004123"/>
    </source>
</evidence>
<dbReference type="Proteomes" id="UP000292447">
    <property type="component" value="Chromosome VII"/>
</dbReference>
<dbReference type="InterPro" id="IPR052035">
    <property type="entry name" value="ZnF_BED_domain_contain"/>
</dbReference>
<proteinExistence type="predicted"/>
<organism evidence="8 9">
    <name type="scientific">Metschnikowia aff. pulcherrima</name>
    <dbReference type="NCBI Taxonomy" id="2163413"/>
    <lineage>
        <taxon>Eukaryota</taxon>
        <taxon>Fungi</taxon>
        <taxon>Dikarya</taxon>
        <taxon>Ascomycota</taxon>
        <taxon>Saccharomycotina</taxon>
        <taxon>Pichiomycetes</taxon>
        <taxon>Metschnikowiaceae</taxon>
        <taxon>Metschnikowia</taxon>
    </lineage>
</organism>
<dbReference type="InterPro" id="IPR008906">
    <property type="entry name" value="HATC_C_dom"/>
</dbReference>
<evidence type="ECO:0000313" key="9">
    <source>
        <dbReference type="Proteomes" id="UP000292447"/>
    </source>
</evidence>
<dbReference type="PANTHER" id="PTHR46481">
    <property type="entry name" value="ZINC FINGER BED DOMAIN-CONTAINING PROTEIN 4"/>
    <property type="match status" value="1"/>
</dbReference>
<keyword evidence="4" id="KW-0862">Zinc</keyword>
<feature type="compositionally biased region" description="Basic and acidic residues" evidence="6">
    <location>
        <begin position="753"/>
        <end position="764"/>
    </location>
</feature>
<feature type="region of interest" description="Disordered" evidence="6">
    <location>
        <begin position="722"/>
        <end position="746"/>
    </location>
</feature>
<evidence type="ECO:0000313" key="8">
    <source>
        <dbReference type="EMBL" id="QBM91153.1"/>
    </source>
</evidence>
<keyword evidence="9" id="KW-1185">Reference proteome</keyword>
<dbReference type="GO" id="GO:0005634">
    <property type="term" value="C:nucleus"/>
    <property type="evidence" value="ECO:0007669"/>
    <property type="project" value="UniProtKB-SubCell"/>
</dbReference>
<feature type="domain" description="HAT C-terminal dimerisation" evidence="7">
    <location>
        <begin position="643"/>
        <end position="693"/>
    </location>
</feature>
<accession>A0A4V1AF17</accession>
<dbReference type="Pfam" id="PF05699">
    <property type="entry name" value="Dimer_Tnp_hAT"/>
    <property type="match status" value="1"/>
</dbReference>
<evidence type="ECO:0000259" key="7">
    <source>
        <dbReference type="Pfam" id="PF05699"/>
    </source>
</evidence>
<dbReference type="EMBL" id="CP034462">
    <property type="protein sequence ID" value="QBM91153.1"/>
    <property type="molecule type" value="Genomic_DNA"/>
</dbReference>
<reference evidence="9" key="1">
    <citation type="submission" date="2019-03" db="EMBL/GenBank/DDBJ databases">
        <title>Snf2 controls pulcherriminic acid biosynthesis and connects pigmentation and antifungal activity of the yeast Metschnikowia pulcherrima.</title>
        <authorList>
            <person name="Gore-Lloyd D."/>
            <person name="Sumann I."/>
            <person name="Brachmann A.O."/>
            <person name="Schneeberger K."/>
            <person name="Ortiz-Merino R.A."/>
            <person name="Moreno-Beltran M."/>
            <person name="Schlaefli M."/>
            <person name="Kirner P."/>
            <person name="Santos Kron A."/>
            <person name="Wolfe K.H."/>
            <person name="Piel J."/>
            <person name="Ahrens C.H."/>
            <person name="Henk D."/>
            <person name="Freimoser F.M."/>
        </authorList>
    </citation>
    <scope>NUCLEOTIDE SEQUENCE [LARGE SCALE GENOMIC DNA]</scope>
    <source>
        <strain evidence="9">APC 1.2</strain>
    </source>
</reference>
<evidence type="ECO:0000256" key="6">
    <source>
        <dbReference type="SAM" id="MobiDB-lite"/>
    </source>
</evidence>
<evidence type="ECO:0000256" key="2">
    <source>
        <dbReference type="ARBA" id="ARBA00022723"/>
    </source>
</evidence>
<dbReference type="GO" id="GO:0046983">
    <property type="term" value="F:protein dimerization activity"/>
    <property type="evidence" value="ECO:0007669"/>
    <property type="project" value="InterPro"/>
</dbReference>
<evidence type="ECO:0000256" key="3">
    <source>
        <dbReference type="ARBA" id="ARBA00022771"/>
    </source>
</evidence>
<feature type="region of interest" description="Disordered" evidence="6">
    <location>
        <begin position="126"/>
        <end position="145"/>
    </location>
</feature>
<dbReference type="GO" id="GO:0008270">
    <property type="term" value="F:zinc ion binding"/>
    <property type="evidence" value="ECO:0007669"/>
    <property type="project" value="UniProtKB-KW"/>
</dbReference>
<evidence type="ECO:0000256" key="4">
    <source>
        <dbReference type="ARBA" id="ARBA00022833"/>
    </source>
</evidence>
<dbReference type="InterPro" id="IPR012337">
    <property type="entry name" value="RNaseH-like_sf"/>
</dbReference>
<keyword evidence="5" id="KW-0539">Nucleus</keyword>
<sequence>MSDRISEESSPETYTRSVESRNLVSSTVLSGLFERTDMDMVSPDIKGEVMFSCNVPYCNENFGQENPINTLPLLNHYKNKHKQLLIEKVQEAIKSSKTKEDSILDARFLDSLTDTLSGITKFQGRSRVRPTSKKLSGRRQTGPSQEFCSPQRFKRLYTQSLIGANIPFDTCDSLHTRRMLDAGRFGLLNVITRELTMRELKQMYYKQVKRLRKEFKEHVGHFALTLNQWKVRSDNHFLGITVRFFNESLELKRYNIGLEHMKKKGENSQFLVNILHNVLRYYRIGDRVISISRGNSALMADVITSFEKGYFGKDIRDFDGDVTCFKDVADLTVKAFMAHAFPQEASYDDSMEEDTVTADVSNSSLHMHVDVKALPEKIRKLTRSLNKNDELGALFDSEVTIRKHTDTRMLEILKNENYTGWMSEYEMISCVLYFKKQVIEVYKEVGRLSSKEKTRLAVTEITEPEWEHLETVHDILLHFVDHTKALEGSTYVTIHATVPSVHSLLEIFTTMNTKCLPLTKPTISRGLAAAYDTLYEYYPIYEKTCGRLKILFIATVLSPEFKLRFFQNWEPFSRDLIKSIEKELKNLFWLYEKRYEKKRLQNGEICDGLTRIDNQAITVKRKKDVFSYLSKYNRLMKKATEIEIYLREENESSDFMEYYQRKKESLPILFQLAKDIMAIPASSAPDESLFTILSDLGTNVNSISCPAMTKMLAVVKDSVMSMKPGDEEPSEESSDEEIEIDDDQNLTDQFIKEIGDSGGDTKETDLDDAILG</sequence>
<dbReference type="STRING" id="2163413.A0A4V1AF17"/>
<feature type="compositionally biased region" description="Basic residues" evidence="6">
    <location>
        <begin position="126"/>
        <end position="137"/>
    </location>
</feature>
<feature type="region of interest" description="Disordered" evidence="6">
    <location>
        <begin position="753"/>
        <end position="772"/>
    </location>
</feature>